<dbReference type="SMART" id="SM00052">
    <property type="entry name" value="EAL"/>
    <property type="match status" value="1"/>
</dbReference>
<dbReference type="InterPro" id="IPR029787">
    <property type="entry name" value="Nucleotide_cyclase"/>
</dbReference>
<dbReference type="PANTHER" id="PTHR44757">
    <property type="entry name" value="DIGUANYLATE CYCLASE DGCP"/>
    <property type="match status" value="1"/>
</dbReference>
<keyword evidence="1" id="KW-1133">Transmembrane helix</keyword>
<evidence type="ECO:0000259" key="2">
    <source>
        <dbReference type="PROSITE" id="PS50883"/>
    </source>
</evidence>
<feature type="transmembrane region" description="Helical" evidence="1">
    <location>
        <begin position="98"/>
        <end position="114"/>
    </location>
</feature>
<dbReference type="Proteomes" id="UP001079657">
    <property type="component" value="Unassembled WGS sequence"/>
</dbReference>
<dbReference type="Gene3D" id="3.30.70.270">
    <property type="match status" value="1"/>
</dbReference>
<feature type="transmembrane region" description="Helical" evidence="1">
    <location>
        <begin position="65"/>
        <end position="86"/>
    </location>
</feature>
<dbReference type="InterPro" id="IPR000160">
    <property type="entry name" value="GGDEF_dom"/>
</dbReference>
<keyword evidence="1" id="KW-0812">Transmembrane</keyword>
<accession>A0ABT4CK65</accession>
<feature type="transmembrane region" description="Helical" evidence="1">
    <location>
        <begin position="120"/>
        <end position="141"/>
    </location>
</feature>
<evidence type="ECO:0000313" key="4">
    <source>
        <dbReference type="EMBL" id="MCY6369439.1"/>
    </source>
</evidence>
<dbReference type="Gene3D" id="3.20.20.450">
    <property type="entry name" value="EAL domain"/>
    <property type="match status" value="1"/>
</dbReference>
<dbReference type="PANTHER" id="PTHR44757:SF2">
    <property type="entry name" value="BIOFILM ARCHITECTURE MAINTENANCE PROTEIN MBAA"/>
    <property type="match status" value="1"/>
</dbReference>
<feature type="transmembrane region" description="Helical" evidence="1">
    <location>
        <begin position="6"/>
        <end position="26"/>
    </location>
</feature>
<dbReference type="InterPro" id="IPR043128">
    <property type="entry name" value="Rev_trsase/Diguanyl_cyclase"/>
</dbReference>
<dbReference type="SMART" id="SM00267">
    <property type="entry name" value="GGDEF"/>
    <property type="match status" value="1"/>
</dbReference>
<dbReference type="CDD" id="cd01948">
    <property type="entry name" value="EAL"/>
    <property type="match status" value="1"/>
</dbReference>
<dbReference type="CDD" id="cd01949">
    <property type="entry name" value="GGDEF"/>
    <property type="match status" value="1"/>
</dbReference>
<evidence type="ECO:0000259" key="3">
    <source>
        <dbReference type="PROSITE" id="PS50887"/>
    </source>
</evidence>
<feature type="domain" description="GGDEF" evidence="3">
    <location>
        <begin position="239"/>
        <end position="372"/>
    </location>
</feature>
<dbReference type="SUPFAM" id="SSF55073">
    <property type="entry name" value="Nucleotide cyclase"/>
    <property type="match status" value="1"/>
</dbReference>
<organism evidence="4 5">
    <name type="scientific">Clostridium ganghwense</name>
    <dbReference type="NCBI Taxonomy" id="312089"/>
    <lineage>
        <taxon>Bacteria</taxon>
        <taxon>Bacillati</taxon>
        <taxon>Bacillota</taxon>
        <taxon>Clostridia</taxon>
        <taxon>Eubacteriales</taxon>
        <taxon>Clostridiaceae</taxon>
        <taxon>Clostridium</taxon>
    </lineage>
</organism>
<dbReference type="SUPFAM" id="SSF141868">
    <property type="entry name" value="EAL domain-like"/>
    <property type="match status" value="1"/>
</dbReference>
<proteinExistence type="predicted"/>
<feature type="domain" description="EAL" evidence="2">
    <location>
        <begin position="381"/>
        <end position="635"/>
    </location>
</feature>
<dbReference type="Pfam" id="PF00563">
    <property type="entry name" value="EAL"/>
    <property type="match status" value="1"/>
</dbReference>
<feature type="transmembrane region" description="Helical" evidence="1">
    <location>
        <begin position="33"/>
        <end position="53"/>
    </location>
</feature>
<dbReference type="NCBIfam" id="TIGR00254">
    <property type="entry name" value="GGDEF"/>
    <property type="match status" value="1"/>
</dbReference>
<dbReference type="InterPro" id="IPR001633">
    <property type="entry name" value="EAL_dom"/>
</dbReference>
<keyword evidence="5" id="KW-1185">Reference proteome</keyword>
<dbReference type="RefSeq" id="WP_268047803.1">
    <property type="nucleotide sequence ID" value="NZ_JAPQES010000001.1"/>
</dbReference>
<comment type="caution">
    <text evidence="4">The sequence shown here is derived from an EMBL/GenBank/DDBJ whole genome shotgun (WGS) entry which is preliminary data.</text>
</comment>
<dbReference type="EMBL" id="JAPQES010000001">
    <property type="protein sequence ID" value="MCY6369439.1"/>
    <property type="molecule type" value="Genomic_DNA"/>
</dbReference>
<dbReference type="Pfam" id="PF00990">
    <property type="entry name" value="GGDEF"/>
    <property type="match status" value="1"/>
</dbReference>
<name>A0ABT4CK65_9CLOT</name>
<dbReference type="PROSITE" id="PS50883">
    <property type="entry name" value="EAL"/>
    <property type="match status" value="1"/>
</dbReference>
<dbReference type="PROSITE" id="PS50887">
    <property type="entry name" value="GGDEF"/>
    <property type="match status" value="1"/>
</dbReference>
<evidence type="ECO:0000256" key="1">
    <source>
        <dbReference type="SAM" id="Phobius"/>
    </source>
</evidence>
<reference evidence="4" key="1">
    <citation type="submission" date="2022-12" db="EMBL/GenBank/DDBJ databases">
        <authorList>
            <person name="Wang J."/>
        </authorList>
    </citation>
    <scope>NUCLEOTIDE SEQUENCE</scope>
    <source>
        <strain evidence="4">HY-42-06</strain>
    </source>
</reference>
<dbReference type="InterPro" id="IPR035919">
    <property type="entry name" value="EAL_sf"/>
</dbReference>
<gene>
    <name evidence="4" type="ORF">OXH55_02100</name>
</gene>
<protein>
    <submittedName>
        <fullName evidence="4">Bifunctional diguanylate cyclase/phosphodiesterase</fullName>
    </submittedName>
</protein>
<dbReference type="InterPro" id="IPR052155">
    <property type="entry name" value="Biofilm_reg_signaling"/>
</dbReference>
<evidence type="ECO:0000313" key="5">
    <source>
        <dbReference type="Proteomes" id="UP001079657"/>
    </source>
</evidence>
<sequence length="643" mass="74340">MNETMIILIFGIVSYMFMGYLFTYLYKDSGLKYLLELSFIWYCCSCIFLIDAINEAILIHTKELLINDILTYLCCFLLLKAMYTFIKTKLPNVHKYILIFYIINILIFFIMGMILFEKQIYGSCIFASIVSSGLLIIFCNWKLKESRKYTIGNIYIFVGSLSHAISMVKQSDTIWDIWTFVSIISILVIGIGVILCHYEKVKSELKYYAYHDSLTGFFNKKTFVNKLNEELKKARKYNRKCALFCIDFDNFKLVNDTLGHAYGDEFLKSISKELKRCVNKDDIISRFGGDEFNILQKNIKGIDEVRELVNKILEKFKNPVVVDDYAFDVTASIGIIIYPDDACSSDELLKKADIAMYKAKSNGKNQYKFFKSYMNEELKRKMHIQKKLKEAVENNSFSVYYQPQINTRTANISGIEALVRWINPEEGIISPNEFIPLAEENGLILPISEFVLRTACNKSKQWNTSRSSKLSISVNVSVIQLNQKDFVDIVKKIIEETGVDPQYLILEITENILIKSLECNIRKLEKLRKLGVKIALDDFGKGYSSLSYIMDLPIDILKIDKCFVDDIVKNSKKQYIIHTIISLAQKINVKVVAEGVEIKEQYDILMKQNCDKIQGYYFSKPLSEEAFEELYVLSENEKIRTAP</sequence>
<keyword evidence="1" id="KW-0472">Membrane</keyword>
<feature type="transmembrane region" description="Helical" evidence="1">
    <location>
        <begin position="177"/>
        <end position="198"/>
    </location>
</feature>